<proteinExistence type="predicted"/>
<dbReference type="EMBL" id="JACJTA010000051">
    <property type="protein sequence ID" value="MBD2606920.1"/>
    <property type="molecule type" value="Genomic_DNA"/>
</dbReference>
<dbReference type="CDD" id="cd00060">
    <property type="entry name" value="FHA"/>
    <property type="match status" value="1"/>
</dbReference>
<dbReference type="Pfam" id="PF00498">
    <property type="entry name" value="FHA"/>
    <property type="match status" value="1"/>
</dbReference>
<dbReference type="SUPFAM" id="SSF49879">
    <property type="entry name" value="SMAD/FHA domain"/>
    <property type="match status" value="1"/>
</dbReference>
<comment type="caution">
    <text evidence="2">The sequence shown here is derived from an EMBL/GenBank/DDBJ whole genome shotgun (WGS) entry which is preliminary data.</text>
</comment>
<dbReference type="InterPro" id="IPR000253">
    <property type="entry name" value="FHA_dom"/>
</dbReference>
<dbReference type="PROSITE" id="PS50006">
    <property type="entry name" value="FHA_DOMAIN"/>
    <property type="match status" value="1"/>
</dbReference>
<gene>
    <name evidence="2" type="ORF">H6G81_20885</name>
</gene>
<feature type="domain" description="FHA" evidence="1">
    <location>
        <begin position="41"/>
        <end position="93"/>
    </location>
</feature>
<organism evidence="2 3">
    <name type="scientific">Scytonema hofmannii FACHB-248</name>
    <dbReference type="NCBI Taxonomy" id="1842502"/>
    <lineage>
        <taxon>Bacteria</taxon>
        <taxon>Bacillati</taxon>
        <taxon>Cyanobacteriota</taxon>
        <taxon>Cyanophyceae</taxon>
        <taxon>Nostocales</taxon>
        <taxon>Scytonemataceae</taxon>
        <taxon>Scytonema</taxon>
    </lineage>
</organism>
<name>A0ABR8GV10_9CYAN</name>
<dbReference type="RefSeq" id="WP_029638239.1">
    <property type="nucleotide sequence ID" value="NZ_JACJTA010000051.1"/>
</dbReference>
<evidence type="ECO:0000313" key="2">
    <source>
        <dbReference type="EMBL" id="MBD2606920.1"/>
    </source>
</evidence>
<accession>A0ABR8GV10</accession>
<reference evidence="2 3" key="1">
    <citation type="journal article" date="2020" name="ISME J.">
        <title>Comparative genomics reveals insights into cyanobacterial evolution and habitat adaptation.</title>
        <authorList>
            <person name="Chen M.Y."/>
            <person name="Teng W.K."/>
            <person name="Zhao L."/>
            <person name="Hu C.X."/>
            <person name="Zhou Y.K."/>
            <person name="Han B.P."/>
            <person name="Song L.R."/>
            <person name="Shu W.S."/>
        </authorList>
    </citation>
    <scope>NUCLEOTIDE SEQUENCE [LARGE SCALE GENOMIC DNA]</scope>
    <source>
        <strain evidence="2 3">FACHB-248</strain>
    </source>
</reference>
<evidence type="ECO:0000259" key="1">
    <source>
        <dbReference type="PROSITE" id="PS50006"/>
    </source>
</evidence>
<protein>
    <submittedName>
        <fullName evidence="2">FHA domain-containing protein</fullName>
    </submittedName>
</protein>
<dbReference type="InterPro" id="IPR008984">
    <property type="entry name" value="SMAD_FHA_dom_sf"/>
</dbReference>
<dbReference type="Gene3D" id="2.60.200.20">
    <property type="match status" value="1"/>
</dbReference>
<keyword evidence="3" id="KW-1185">Reference proteome</keyword>
<evidence type="ECO:0000313" key="3">
    <source>
        <dbReference type="Proteomes" id="UP000660380"/>
    </source>
</evidence>
<sequence length="394" mass="45318">MNTPPLQQWRITFKWNYNGKLINKQISQREATRDNLNGAIIRIGRDQRSCNLYLEDSSVSGEHAEIYFNDLQKKFFIRSLQPKNTLKVDGQDIVDGTDLPVQENSTIVLGRQQIEVNKIDIYQFPPTNLPNTVNPNSNPVNPNSNPVNSNPIPINLNLNLSNVDPKPDSNKSKHWWQEPTIQAAIIGAIVTLVGSLLTWNANRETQLTEKNKALVQQDTEMYKTNIGTLATKQEKAEDRYYKHKAENLNLEKDSGNFTKIINMHNKCRTPIKIAINFTALNDIQETRGWVKLDSEQKFPIIISAKKDTDIFLYASTVDDKYELKEGKMRRQKYTVSRDFDYISDDLTLFYPPGGKERKEYKLEKKDFFIVNFDKGDSTTKTFTCEGDSLQLKNE</sequence>
<dbReference type="Proteomes" id="UP000660380">
    <property type="component" value="Unassembled WGS sequence"/>
</dbReference>
<dbReference type="SMART" id="SM00240">
    <property type="entry name" value="FHA"/>
    <property type="match status" value="1"/>
</dbReference>